<evidence type="ECO:0000259" key="1">
    <source>
        <dbReference type="Pfam" id="PF17131"/>
    </source>
</evidence>
<dbReference type="PROSITE" id="PS51257">
    <property type="entry name" value="PROKAR_LIPOPROTEIN"/>
    <property type="match status" value="1"/>
</dbReference>
<organism evidence="2">
    <name type="scientific">Desulfacinum infernum</name>
    <dbReference type="NCBI Taxonomy" id="35837"/>
    <lineage>
        <taxon>Bacteria</taxon>
        <taxon>Pseudomonadati</taxon>
        <taxon>Thermodesulfobacteriota</taxon>
        <taxon>Syntrophobacteria</taxon>
        <taxon>Syntrophobacterales</taxon>
        <taxon>Syntrophobacteraceae</taxon>
        <taxon>Desulfacinum</taxon>
    </lineage>
</organism>
<feature type="domain" description="Uncharacterized protein TP-0789" evidence="1">
    <location>
        <begin position="85"/>
        <end position="260"/>
    </location>
</feature>
<reference evidence="2" key="1">
    <citation type="journal article" date="2020" name="mSystems">
        <title>Genome- and Community-Level Interaction Insights into Carbon Utilization and Element Cycling Functions of Hydrothermarchaeota in Hydrothermal Sediment.</title>
        <authorList>
            <person name="Zhou Z."/>
            <person name="Liu Y."/>
            <person name="Xu W."/>
            <person name="Pan J."/>
            <person name="Luo Z.H."/>
            <person name="Li M."/>
        </authorList>
    </citation>
    <scope>NUCLEOTIDE SEQUENCE [LARGE SCALE GENOMIC DNA]</scope>
    <source>
        <strain evidence="2">SpSt-456</strain>
    </source>
</reference>
<dbReference type="Pfam" id="PF17131">
    <property type="entry name" value="LolA_like"/>
    <property type="match status" value="1"/>
</dbReference>
<gene>
    <name evidence="2" type="ORF">ENS06_14730</name>
</gene>
<name>A0A831ZN70_9BACT</name>
<keyword evidence="2" id="KW-0449">Lipoprotein</keyword>
<dbReference type="AlphaFoldDB" id="A0A831ZN70"/>
<dbReference type="EMBL" id="DSTK01000040">
    <property type="protein sequence ID" value="HFK98566.1"/>
    <property type="molecule type" value="Genomic_DNA"/>
</dbReference>
<proteinExistence type="predicted"/>
<accession>A0A831ZN70</accession>
<sequence>MYERLMPKRRACDLGALGAIFFLSFLSLGALSASCWALSAREILIHADRARGNLDGVVWRLAIESDEQSGRDRRNLEIKARGYDFLAVMTDPPKVQGHKLLMVNHNMWFAKPGLSKPVPISPRQKLIGGASYGDIAATNYAEDYDVLSMTEESLGGHPCYVFDLKAAHKKVTYDRIKYWVSAERLVGIRAEYYTLSEKKFKEAEFEYAHQLGGSAGQAPQPFISAMKIVEVLAADNVTTLRFSEPRMETVPASTFNVNLLMSR</sequence>
<dbReference type="InterPro" id="IPR033399">
    <property type="entry name" value="TP_0789-like"/>
</dbReference>
<dbReference type="CDD" id="cd16329">
    <property type="entry name" value="LolA_like"/>
    <property type="match status" value="1"/>
</dbReference>
<evidence type="ECO:0000313" key="2">
    <source>
        <dbReference type="EMBL" id="HFK98566.1"/>
    </source>
</evidence>
<protein>
    <submittedName>
        <fullName evidence="2">Outer membrane lipoprotein-sorting protein</fullName>
    </submittedName>
</protein>
<dbReference type="Gene3D" id="2.50.20.10">
    <property type="entry name" value="Lipoprotein localisation LolA/LolB/LppX"/>
    <property type="match status" value="1"/>
</dbReference>
<comment type="caution">
    <text evidence="2">The sequence shown here is derived from an EMBL/GenBank/DDBJ whole genome shotgun (WGS) entry which is preliminary data.</text>
</comment>